<dbReference type="EMBL" id="BBRZ01000069">
    <property type="protein sequence ID" value="GAM57950.1"/>
    <property type="molecule type" value="Genomic_DNA"/>
</dbReference>
<dbReference type="GO" id="GO:0004399">
    <property type="term" value="F:histidinol dehydrogenase activity"/>
    <property type="evidence" value="ECO:0007669"/>
    <property type="project" value="UniProtKB-EC"/>
</dbReference>
<dbReference type="Proteomes" id="UP000031671">
    <property type="component" value="Unassembled WGS sequence"/>
</dbReference>
<organism evidence="2 3">
    <name type="scientific">Vibrio ishigakensis</name>
    <dbReference type="NCBI Taxonomy" id="1481914"/>
    <lineage>
        <taxon>Bacteria</taxon>
        <taxon>Pseudomonadati</taxon>
        <taxon>Pseudomonadota</taxon>
        <taxon>Gammaproteobacteria</taxon>
        <taxon>Vibrionales</taxon>
        <taxon>Vibrionaceae</taxon>
        <taxon>Vibrio</taxon>
    </lineage>
</organism>
<evidence type="ECO:0000256" key="1">
    <source>
        <dbReference type="ARBA" id="ARBA00023002"/>
    </source>
</evidence>
<evidence type="ECO:0000313" key="2">
    <source>
        <dbReference type="EMBL" id="GAM57950.1"/>
    </source>
</evidence>
<dbReference type="Gene3D" id="3.40.50.1980">
    <property type="entry name" value="Nitrogenase molybdenum iron protein domain"/>
    <property type="match status" value="1"/>
</dbReference>
<proteinExistence type="predicted"/>
<sequence>MIEYVKNGIDVEVAKNNDESVRQTVETILGRIEKEGDSVVRELSEKFDNWGPENFRLTDEQIKACVDALTDQEKEEYRLCTDSGASLCGNPKSIPARRRARNLTGRYPWS</sequence>
<dbReference type="AlphaFoldDB" id="A0A0B8NTX0"/>
<comment type="caution">
    <text evidence="2">The sequence shown here is derived from an EMBL/GenBank/DDBJ whole genome shotgun (WGS) entry which is preliminary data.</text>
</comment>
<keyword evidence="1 2" id="KW-0560">Oxidoreductase</keyword>
<dbReference type="Pfam" id="PF00815">
    <property type="entry name" value="Histidinol_dh"/>
    <property type="match status" value="1"/>
</dbReference>
<keyword evidence="3" id="KW-1185">Reference proteome</keyword>
<name>A0A0B8NTX0_9VIBR</name>
<dbReference type="EC" id="1.1.1.23" evidence="2"/>
<reference evidence="2 3" key="2">
    <citation type="submission" date="2015-01" db="EMBL/GenBank/DDBJ databases">
        <authorList>
            <consortium name="NBRP consortium"/>
            <person name="Sawabe T."/>
            <person name="Meirelles P."/>
            <person name="Feng G."/>
            <person name="Sayaka M."/>
            <person name="Hattori M."/>
            <person name="Ohkuma M."/>
        </authorList>
    </citation>
    <scope>NUCLEOTIDE SEQUENCE [LARGE SCALE GENOMIC DNA]</scope>
    <source>
        <strain evidence="3">JCM 19231</strain>
    </source>
</reference>
<reference evidence="2 3" key="1">
    <citation type="submission" date="2015-01" db="EMBL/GenBank/DDBJ databases">
        <title>Vibrio sp. C1 JCM 19231 whole genome shotgun sequence.</title>
        <authorList>
            <person name="Sawabe T."/>
            <person name="Meirelles P."/>
            <person name="Feng G."/>
            <person name="Sayaka M."/>
            <person name="Hattori M."/>
            <person name="Ohkuma M."/>
        </authorList>
    </citation>
    <scope>NUCLEOTIDE SEQUENCE [LARGE SCALE GENOMIC DNA]</scope>
    <source>
        <strain evidence="3">JCM 19231</strain>
    </source>
</reference>
<protein>
    <submittedName>
        <fullName evidence="2">Histidinol dehydrogenase</fullName>
        <ecNumber evidence="2">1.1.1.23</ecNumber>
    </submittedName>
</protein>
<dbReference type="InterPro" id="IPR012131">
    <property type="entry name" value="Hstdl_DH"/>
</dbReference>
<dbReference type="GO" id="GO:0051287">
    <property type="term" value="F:NAD binding"/>
    <property type="evidence" value="ECO:0007669"/>
    <property type="project" value="InterPro"/>
</dbReference>
<dbReference type="GO" id="GO:0046872">
    <property type="term" value="F:metal ion binding"/>
    <property type="evidence" value="ECO:0007669"/>
    <property type="project" value="InterPro"/>
</dbReference>
<evidence type="ECO:0000313" key="3">
    <source>
        <dbReference type="Proteomes" id="UP000031671"/>
    </source>
</evidence>
<gene>
    <name evidence="2" type="ORF">JCM19231_5892</name>
</gene>
<accession>A0A0B8NTX0</accession>